<dbReference type="Proteomes" id="UP000023351">
    <property type="component" value="Unassembled WGS sequence"/>
</dbReference>
<organism evidence="2 3">
    <name type="scientific">Mycobacteroides abscessus subsp. bolletii 1513</name>
    <dbReference type="NCBI Taxonomy" id="1299321"/>
    <lineage>
        <taxon>Bacteria</taxon>
        <taxon>Bacillati</taxon>
        <taxon>Actinomycetota</taxon>
        <taxon>Actinomycetes</taxon>
        <taxon>Mycobacteriales</taxon>
        <taxon>Mycobacteriaceae</taxon>
        <taxon>Mycobacteroides</taxon>
        <taxon>Mycobacteroides abscessus</taxon>
    </lineage>
</organism>
<name>X8DYZ4_9MYCO</name>
<protein>
    <submittedName>
        <fullName evidence="2">Uncharacterized protein</fullName>
    </submittedName>
</protein>
<reference evidence="2 3" key="1">
    <citation type="submission" date="2013-12" db="EMBL/GenBank/DDBJ databases">
        <authorList>
            <person name="Zelazny A."/>
            <person name="Olivier K."/>
            <person name="Holland S."/>
            <person name="Lenaerts A."/>
            <person name="Ordway D."/>
            <person name="DeGroote M.A."/>
            <person name="Parker T."/>
            <person name="Sizemore C."/>
            <person name="Tallon L.J."/>
            <person name="Sadzewicz L.K."/>
            <person name="Sengamalay N."/>
            <person name="Fraser C.M."/>
            <person name="Hine E."/>
            <person name="Shefchek K.A."/>
            <person name="Das S.P."/>
            <person name="Tettelin H."/>
        </authorList>
    </citation>
    <scope>NUCLEOTIDE SEQUENCE [LARGE SCALE GENOMIC DNA]</scope>
    <source>
        <strain evidence="2 3">1513</strain>
    </source>
</reference>
<comment type="caution">
    <text evidence="2">The sequence shown here is derived from an EMBL/GenBank/DDBJ whole genome shotgun (WGS) entry which is preliminary data.</text>
</comment>
<feature type="compositionally biased region" description="Low complexity" evidence="1">
    <location>
        <begin position="29"/>
        <end position="38"/>
    </location>
</feature>
<accession>X8DYZ4</accession>
<feature type="region of interest" description="Disordered" evidence="1">
    <location>
        <begin position="1"/>
        <end position="53"/>
    </location>
</feature>
<feature type="compositionally biased region" description="Basic and acidic residues" evidence="1">
    <location>
        <begin position="18"/>
        <end position="27"/>
    </location>
</feature>
<evidence type="ECO:0000313" key="3">
    <source>
        <dbReference type="Proteomes" id="UP000023351"/>
    </source>
</evidence>
<evidence type="ECO:0000256" key="1">
    <source>
        <dbReference type="SAM" id="MobiDB-lite"/>
    </source>
</evidence>
<dbReference type="PATRIC" id="fig|1299321.3.peg.552"/>
<evidence type="ECO:0000313" key="2">
    <source>
        <dbReference type="EMBL" id="EUA73847.1"/>
    </source>
</evidence>
<proteinExistence type="predicted"/>
<sequence length="53" mass="5665">MANGQAQRRSWAGVSPAERADERRRELMAAGVRLLGLRPGPPSPSARSAAPRV</sequence>
<dbReference type="EMBL" id="JAOJ01000001">
    <property type="protein sequence ID" value="EUA73847.1"/>
    <property type="molecule type" value="Genomic_DNA"/>
</dbReference>
<gene>
    <name evidence="2" type="ORF">I540_0573</name>
</gene>
<dbReference type="AlphaFoldDB" id="X8DYZ4"/>